<evidence type="ECO:0000313" key="2">
    <source>
        <dbReference type="Proteomes" id="UP001231941"/>
    </source>
</evidence>
<dbReference type="Proteomes" id="UP001231941">
    <property type="component" value="Unassembled WGS sequence"/>
</dbReference>
<keyword evidence="2" id="KW-1185">Reference proteome</keyword>
<comment type="caution">
    <text evidence="1">The sequence shown here is derived from an EMBL/GenBank/DDBJ whole genome shotgun (WGS) entry which is preliminary data.</text>
</comment>
<reference evidence="1 2" key="1">
    <citation type="submission" date="2023-08" db="EMBL/GenBank/DDBJ databases">
        <authorList>
            <person name="Park J.-S."/>
        </authorList>
    </citation>
    <scope>NUCLEOTIDE SEQUENCE [LARGE SCALE GENOMIC DNA]</scope>
    <source>
        <strain evidence="1 2">2205SS18-9</strain>
    </source>
</reference>
<name>A0ABT9IVI6_9BACL</name>
<sequence>MKSSEYQIARLETEEIEEIKQLENKIKNKSGHEVTLIAYSNDHNDSMSK</sequence>
<evidence type="ECO:0000313" key="1">
    <source>
        <dbReference type="EMBL" id="MDP5273283.1"/>
    </source>
</evidence>
<proteinExistence type="predicted"/>
<gene>
    <name evidence="1" type="ORF">Q5Y73_04145</name>
</gene>
<accession>A0ABT9IVI6</accession>
<protein>
    <submittedName>
        <fullName evidence="1">Uncharacterized protein</fullName>
    </submittedName>
</protein>
<dbReference type="EMBL" id="JAVAMP010000001">
    <property type="protein sequence ID" value="MDP5273283.1"/>
    <property type="molecule type" value="Genomic_DNA"/>
</dbReference>
<dbReference type="RefSeq" id="WP_305990565.1">
    <property type="nucleotide sequence ID" value="NZ_JAVAMP010000001.1"/>
</dbReference>
<organism evidence="1 2">
    <name type="scientific">Chengkuizengella axinellae</name>
    <dbReference type="NCBI Taxonomy" id="3064388"/>
    <lineage>
        <taxon>Bacteria</taxon>
        <taxon>Bacillati</taxon>
        <taxon>Bacillota</taxon>
        <taxon>Bacilli</taxon>
        <taxon>Bacillales</taxon>
        <taxon>Paenibacillaceae</taxon>
        <taxon>Chengkuizengella</taxon>
    </lineage>
</organism>